<reference evidence="2 3" key="1">
    <citation type="submission" date="2018-04" db="EMBL/GenBank/DDBJ databases">
        <authorList>
            <person name="Vogel A."/>
        </authorList>
    </citation>
    <scope>NUCLEOTIDE SEQUENCE [LARGE SCALE GENOMIC DNA]</scope>
</reference>
<dbReference type="AlphaFoldDB" id="A0A484LA92"/>
<organism evidence="2 3">
    <name type="scientific">Cuscuta campestris</name>
    <dbReference type="NCBI Taxonomy" id="132261"/>
    <lineage>
        <taxon>Eukaryota</taxon>
        <taxon>Viridiplantae</taxon>
        <taxon>Streptophyta</taxon>
        <taxon>Embryophyta</taxon>
        <taxon>Tracheophyta</taxon>
        <taxon>Spermatophyta</taxon>
        <taxon>Magnoliopsida</taxon>
        <taxon>eudicotyledons</taxon>
        <taxon>Gunneridae</taxon>
        <taxon>Pentapetalae</taxon>
        <taxon>asterids</taxon>
        <taxon>lamiids</taxon>
        <taxon>Solanales</taxon>
        <taxon>Convolvulaceae</taxon>
        <taxon>Cuscuteae</taxon>
        <taxon>Cuscuta</taxon>
        <taxon>Cuscuta subgen. Grammica</taxon>
        <taxon>Cuscuta sect. Cleistogrammica</taxon>
    </lineage>
</organism>
<name>A0A484LA92_9ASTE</name>
<accession>A0A484LA92</accession>
<protein>
    <submittedName>
        <fullName evidence="2">Uncharacterized protein</fullName>
    </submittedName>
</protein>
<evidence type="ECO:0000313" key="2">
    <source>
        <dbReference type="EMBL" id="VFQ73415.1"/>
    </source>
</evidence>
<dbReference type="Proteomes" id="UP000595140">
    <property type="component" value="Unassembled WGS sequence"/>
</dbReference>
<proteinExistence type="predicted"/>
<evidence type="ECO:0000313" key="3">
    <source>
        <dbReference type="Proteomes" id="UP000595140"/>
    </source>
</evidence>
<dbReference type="EMBL" id="OOIL02001193">
    <property type="protein sequence ID" value="VFQ73415.1"/>
    <property type="molecule type" value="Genomic_DNA"/>
</dbReference>
<evidence type="ECO:0000256" key="1">
    <source>
        <dbReference type="SAM" id="MobiDB-lite"/>
    </source>
</evidence>
<keyword evidence="3" id="KW-1185">Reference proteome</keyword>
<feature type="region of interest" description="Disordered" evidence="1">
    <location>
        <begin position="32"/>
        <end position="62"/>
    </location>
</feature>
<sequence length="268" mass="28956">MLSTPIPDEAMVGVVAVDHSEAEEGLTAAVSPAAEAAGSRSTATTHAEEEVAGGPSRANSVGSLAMRTGAPYRNEQPGGFAAIRARLYSHDEAPGVAKGVVVHRRQKDHRCPAFLASGQRVCGFVCWVTTDQEGINTKTFYCLLFFVGRGADDSNPKALVYLTKTLDEGERDEQRDSFIVIGLFVLAMDLLNYKLQLCWSSLAARTWVLKLENLDEFEVLLVFSGFILVTCTLGSMGLEILLPWTVEAEFGITCCFPLDATMVLLCLG</sequence>
<gene>
    <name evidence="2" type="ORF">CCAM_LOCUS15191</name>
</gene>